<feature type="transmembrane region" description="Helical" evidence="1">
    <location>
        <begin position="293"/>
        <end position="317"/>
    </location>
</feature>
<feature type="signal peptide" evidence="2">
    <location>
        <begin position="1"/>
        <end position="18"/>
    </location>
</feature>
<keyword evidence="1" id="KW-0472">Membrane</keyword>
<dbReference type="eggNOG" id="COG3055">
    <property type="taxonomic scope" value="Bacteria"/>
</dbReference>
<dbReference type="InterPro" id="IPR006652">
    <property type="entry name" value="Kelch_1"/>
</dbReference>
<organism evidence="3 4">
    <name type="scientific">Maritimibacter alkaliphilus HTCC2654</name>
    <dbReference type="NCBI Taxonomy" id="314271"/>
    <lineage>
        <taxon>Bacteria</taxon>
        <taxon>Pseudomonadati</taxon>
        <taxon>Pseudomonadota</taxon>
        <taxon>Alphaproteobacteria</taxon>
        <taxon>Rhodobacterales</taxon>
        <taxon>Roseobacteraceae</taxon>
        <taxon>Maritimibacter</taxon>
    </lineage>
</organism>
<name>A3VM49_9RHOB</name>
<dbReference type="STRING" id="314271.RB2654_06212"/>
<dbReference type="Pfam" id="PF24681">
    <property type="entry name" value="Kelch_KLHDC2_KLHL20_DRC7"/>
    <property type="match status" value="1"/>
</dbReference>
<dbReference type="HOGENOM" id="CLU_004253_10_0_5"/>
<dbReference type="InterPro" id="IPR015915">
    <property type="entry name" value="Kelch-typ_b-propeller"/>
</dbReference>
<dbReference type="SMART" id="SM00612">
    <property type="entry name" value="Kelch"/>
    <property type="match status" value="5"/>
</dbReference>
<keyword evidence="1" id="KW-0812">Transmembrane</keyword>
<dbReference type="Gene3D" id="2.120.10.80">
    <property type="entry name" value="Kelch-type beta propeller"/>
    <property type="match status" value="2"/>
</dbReference>
<evidence type="ECO:0008006" key="5">
    <source>
        <dbReference type="Google" id="ProtNLM"/>
    </source>
</evidence>
<comment type="caution">
    <text evidence="3">The sequence shown here is derived from an EMBL/GenBank/DDBJ whole genome shotgun (WGS) entry which is preliminary data.</text>
</comment>
<evidence type="ECO:0000256" key="1">
    <source>
        <dbReference type="SAM" id="Phobius"/>
    </source>
</evidence>
<feature type="chain" id="PRO_5002660556" description="Galactose oxidase" evidence="2">
    <location>
        <begin position="19"/>
        <end position="322"/>
    </location>
</feature>
<dbReference type="Proteomes" id="UP000002931">
    <property type="component" value="Unassembled WGS sequence"/>
</dbReference>
<proteinExistence type="predicted"/>
<dbReference type="SUPFAM" id="SSF117281">
    <property type="entry name" value="Kelch motif"/>
    <property type="match status" value="1"/>
</dbReference>
<dbReference type="AlphaFoldDB" id="A3VM49"/>
<protein>
    <recommendedName>
        <fullName evidence="5">Galactose oxidase</fullName>
    </recommendedName>
</protein>
<dbReference type="EMBL" id="AAMT01000028">
    <property type="protein sequence ID" value="EAQ10679.1"/>
    <property type="molecule type" value="Genomic_DNA"/>
</dbReference>
<sequence>MWKALVVACATWPGAALADWVPVAPMPVPAQEIYGDTHDGLFYTLGGFDDRGRPTDAARAYDPVADAWRDLPPLSAPRHHVGVSVVGDTLFALGGFQGVPPVWAAVDAVLAFDLTEGAWRDAPPLPVPRGEHVSAAVGGKIHVIGGRVPMRDGADRFEHHADTARMDVFDPVTGRWTRGPDAPTARNSAAGGVIDGRIHVVGGRQFGADGQIRNVAMHEVFDPATGAWDTRAPMPEAQGGLSAAVLNGKLYAFGGEVFVPRPSVFAESWVYDPGTDTWSPLPDLRTPRHGTTAAALGGALFVFGGATVAGFGAVATVERLEP</sequence>
<gene>
    <name evidence="3" type="ORF">RB2654_06212</name>
</gene>
<evidence type="ECO:0000313" key="3">
    <source>
        <dbReference type="EMBL" id="EAQ10679.1"/>
    </source>
</evidence>
<keyword evidence="2" id="KW-0732">Signal</keyword>
<dbReference type="RefSeq" id="WP_008329766.1">
    <property type="nucleotide sequence ID" value="NZ_CH902578.1"/>
</dbReference>
<reference evidence="3 4" key="1">
    <citation type="journal article" date="2010" name="J. Bacteriol.">
        <title>Genome sequences of Pelagibaca bermudensis HTCC2601T and Maritimibacter alkaliphilus HTCC2654T, the type strains of two marine Roseobacter genera.</title>
        <authorList>
            <person name="Thrash J.C."/>
            <person name="Cho J.C."/>
            <person name="Ferriera S."/>
            <person name="Johnson J."/>
            <person name="Vergin K.L."/>
            <person name="Giovannoni S.J."/>
        </authorList>
    </citation>
    <scope>NUCLEOTIDE SEQUENCE [LARGE SCALE GENOMIC DNA]</scope>
    <source>
        <strain evidence="3 4">HTCC2654</strain>
    </source>
</reference>
<dbReference type="PANTHER" id="PTHR45632">
    <property type="entry name" value="LD33804P"/>
    <property type="match status" value="1"/>
</dbReference>
<dbReference type="OrthoDB" id="9769308at2"/>
<evidence type="ECO:0000313" key="4">
    <source>
        <dbReference type="Proteomes" id="UP000002931"/>
    </source>
</evidence>
<evidence type="ECO:0000256" key="2">
    <source>
        <dbReference type="SAM" id="SignalP"/>
    </source>
</evidence>
<accession>A3VM49</accession>
<keyword evidence="1" id="KW-1133">Transmembrane helix</keyword>
<keyword evidence="4" id="KW-1185">Reference proteome</keyword>